<dbReference type="GO" id="GO:0020037">
    <property type="term" value="F:heme binding"/>
    <property type="evidence" value="ECO:0007669"/>
    <property type="project" value="InterPro"/>
</dbReference>
<dbReference type="Proteomes" id="UP000015106">
    <property type="component" value="Chromosome 3"/>
</dbReference>
<keyword evidence="5" id="KW-0408">Iron</keyword>
<dbReference type="GO" id="GO:0004497">
    <property type="term" value="F:monooxygenase activity"/>
    <property type="evidence" value="ECO:0007669"/>
    <property type="project" value="InterPro"/>
</dbReference>
<dbReference type="InterPro" id="IPR036396">
    <property type="entry name" value="Cyt_P450_sf"/>
</dbReference>
<reference evidence="7" key="2">
    <citation type="submission" date="2018-03" db="EMBL/GenBank/DDBJ databases">
        <title>The Triticum urartu genome reveals the dynamic nature of wheat genome evolution.</title>
        <authorList>
            <person name="Ling H."/>
            <person name="Ma B."/>
            <person name="Shi X."/>
            <person name="Liu H."/>
            <person name="Dong L."/>
            <person name="Sun H."/>
            <person name="Cao Y."/>
            <person name="Gao Q."/>
            <person name="Zheng S."/>
            <person name="Li Y."/>
            <person name="Yu Y."/>
            <person name="Du H."/>
            <person name="Qi M."/>
            <person name="Li Y."/>
            <person name="Yu H."/>
            <person name="Cui Y."/>
            <person name="Wang N."/>
            <person name="Chen C."/>
            <person name="Wu H."/>
            <person name="Zhao Y."/>
            <person name="Zhang J."/>
            <person name="Li Y."/>
            <person name="Zhou W."/>
            <person name="Zhang B."/>
            <person name="Hu W."/>
            <person name="Eijk M."/>
            <person name="Tang J."/>
            <person name="Witsenboer H."/>
            <person name="Zhao S."/>
            <person name="Li Z."/>
            <person name="Zhang A."/>
            <person name="Wang D."/>
            <person name="Liang C."/>
        </authorList>
    </citation>
    <scope>NUCLEOTIDE SEQUENCE [LARGE SCALE GENOMIC DNA]</scope>
    <source>
        <strain evidence="7">cv. G1812</strain>
    </source>
</reference>
<dbReference type="Pfam" id="PF00067">
    <property type="entry name" value="p450"/>
    <property type="match status" value="1"/>
</dbReference>
<keyword evidence="2 6" id="KW-0812">Transmembrane</keyword>
<proteinExistence type="inferred from homology"/>
<evidence type="ECO:0000256" key="6">
    <source>
        <dbReference type="SAM" id="Phobius"/>
    </source>
</evidence>
<feature type="transmembrane region" description="Helical" evidence="6">
    <location>
        <begin position="12"/>
        <end position="28"/>
    </location>
</feature>
<evidence type="ECO:0000313" key="8">
    <source>
        <dbReference type="Proteomes" id="UP000015106"/>
    </source>
</evidence>
<name>A0A8R7U179_TRIUA</name>
<dbReference type="Gramene" id="TuG1812G0300005459.01.T01">
    <property type="protein sequence ID" value="TuG1812G0300005459.01.T01"/>
    <property type="gene ID" value="TuG1812G0300005459.01"/>
</dbReference>
<dbReference type="AlphaFoldDB" id="A0A8R7U179"/>
<dbReference type="Gene3D" id="1.10.630.10">
    <property type="entry name" value="Cytochrome P450"/>
    <property type="match status" value="1"/>
</dbReference>
<dbReference type="SUPFAM" id="SSF48264">
    <property type="entry name" value="Cytochrome P450"/>
    <property type="match status" value="1"/>
</dbReference>
<organism evidence="7 8">
    <name type="scientific">Triticum urartu</name>
    <name type="common">Red wild einkorn</name>
    <name type="synonym">Crithodium urartu</name>
    <dbReference type="NCBI Taxonomy" id="4572"/>
    <lineage>
        <taxon>Eukaryota</taxon>
        <taxon>Viridiplantae</taxon>
        <taxon>Streptophyta</taxon>
        <taxon>Embryophyta</taxon>
        <taxon>Tracheophyta</taxon>
        <taxon>Spermatophyta</taxon>
        <taxon>Magnoliopsida</taxon>
        <taxon>Liliopsida</taxon>
        <taxon>Poales</taxon>
        <taxon>Poaceae</taxon>
        <taxon>BOP clade</taxon>
        <taxon>Pooideae</taxon>
        <taxon>Triticodae</taxon>
        <taxon>Triticeae</taxon>
        <taxon>Triticinae</taxon>
        <taxon>Triticum</taxon>
    </lineage>
</organism>
<dbReference type="PRINTS" id="PR00463">
    <property type="entry name" value="EP450I"/>
</dbReference>
<keyword evidence="3" id="KW-0479">Metal-binding</keyword>
<keyword evidence="8" id="KW-1185">Reference proteome</keyword>
<evidence type="ECO:0000256" key="2">
    <source>
        <dbReference type="ARBA" id="ARBA00022692"/>
    </source>
</evidence>
<evidence type="ECO:0000256" key="5">
    <source>
        <dbReference type="ARBA" id="ARBA00023004"/>
    </source>
</evidence>
<dbReference type="GO" id="GO:0005506">
    <property type="term" value="F:iron ion binding"/>
    <property type="evidence" value="ECO:0007669"/>
    <property type="project" value="InterPro"/>
</dbReference>
<dbReference type="PANTHER" id="PTHR47955:SF11">
    <property type="entry name" value="4-HYDROXYPHENYLACETALDEHYDE OXIME MONOOXYGENASE"/>
    <property type="match status" value="1"/>
</dbReference>
<dbReference type="PANTHER" id="PTHR47955">
    <property type="entry name" value="CYTOCHROME P450 FAMILY 71 PROTEIN"/>
    <property type="match status" value="1"/>
</dbReference>
<evidence type="ECO:0000313" key="7">
    <source>
        <dbReference type="EnsemblPlants" id="TuG1812G0300005459.01.T01"/>
    </source>
</evidence>
<evidence type="ECO:0000256" key="3">
    <source>
        <dbReference type="ARBA" id="ARBA00022723"/>
    </source>
</evidence>
<evidence type="ECO:0000256" key="4">
    <source>
        <dbReference type="ARBA" id="ARBA00022989"/>
    </source>
</evidence>
<dbReference type="InterPro" id="IPR002401">
    <property type="entry name" value="Cyt_P450_E_grp-I"/>
</dbReference>
<dbReference type="InterPro" id="IPR001128">
    <property type="entry name" value="Cyt_P450"/>
</dbReference>
<dbReference type="GO" id="GO:0016705">
    <property type="term" value="F:oxidoreductase activity, acting on paired donors, with incorporation or reduction of molecular oxygen"/>
    <property type="evidence" value="ECO:0007669"/>
    <property type="project" value="InterPro"/>
</dbReference>
<accession>A0A8R7U179</accession>
<sequence>MENYTSSHHYSVYLGWTLILMSLALAVTRKWPSAMAHNGLRLPPGPWQLPVIGSLHHLVGQLPHLAMRDLARSHGPVMLLRLGEVPTLVVSSPDAAREVMRTQDLAFATRPLTATMRVLSCGGRDMVFAPYGDHWRQVRKIAVTQLLSERRVRSFRAIREEEVAHMVRGVESAALAGTAAEMRVRLSALVADSTFRAVMGGGCDYKQRDLFLRELDRMVGLATGLNTADLWPSSWLAGRLSNALRRARESHATVFGIIKDVIQEHLERGKQVQSGDDAEGEEDLLDVLLKIHEEGGIDMVAVEAVIFDMFGAGSETSATTLEWALAELIRNPTVMKKATAEVRSAFEAHGTVDEGRLSDLPYMRLVIRETLRAPAPAAAAAAAEKVPGAVQGAGVRRAERHAGDCECLGARP</sequence>
<protein>
    <submittedName>
        <fullName evidence="7">Uncharacterized protein</fullName>
    </submittedName>
</protein>
<keyword evidence="4 6" id="KW-1133">Transmembrane helix</keyword>
<dbReference type="EnsemblPlants" id="TuG1812G0300005459.01.T01">
    <property type="protein sequence ID" value="TuG1812G0300005459.01.T01"/>
    <property type="gene ID" value="TuG1812G0300005459.01"/>
</dbReference>
<comment type="similarity">
    <text evidence="1">Belongs to the cytochrome P450 family.</text>
</comment>
<evidence type="ECO:0000256" key="1">
    <source>
        <dbReference type="ARBA" id="ARBA00010617"/>
    </source>
</evidence>
<keyword evidence="6" id="KW-0472">Membrane</keyword>
<reference evidence="7" key="3">
    <citation type="submission" date="2022-06" db="UniProtKB">
        <authorList>
            <consortium name="EnsemblPlants"/>
        </authorList>
    </citation>
    <scope>IDENTIFICATION</scope>
</reference>
<reference evidence="8" key="1">
    <citation type="journal article" date="2013" name="Nature">
        <title>Draft genome of the wheat A-genome progenitor Triticum urartu.</title>
        <authorList>
            <person name="Ling H.Q."/>
            <person name="Zhao S."/>
            <person name="Liu D."/>
            <person name="Wang J."/>
            <person name="Sun H."/>
            <person name="Zhang C."/>
            <person name="Fan H."/>
            <person name="Li D."/>
            <person name="Dong L."/>
            <person name="Tao Y."/>
            <person name="Gao C."/>
            <person name="Wu H."/>
            <person name="Li Y."/>
            <person name="Cui Y."/>
            <person name="Guo X."/>
            <person name="Zheng S."/>
            <person name="Wang B."/>
            <person name="Yu K."/>
            <person name="Liang Q."/>
            <person name="Yang W."/>
            <person name="Lou X."/>
            <person name="Chen J."/>
            <person name="Feng M."/>
            <person name="Jian J."/>
            <person name="Zhang X."/>
            <person name="Luo G."/>
            <person name="Jiang Y."/>
            <person name="Liu J."/>
            <person name="Wang Z."/>
            <person name="Sha Y."/>
            <person name="Zhang B."/>
            <person name="Wu H."/>
            <person name="Tang D."/>
            <person name="Shen Q."/>
            <person name="Xue P."/>
            <person name="Zou S."/>
            <person name="Wang X."/>
            <person name="Liu X."/>
            <person name="Wang F."/>
            <person name="Yang Y."/>
            <person name="An X."/>
            <person name="Dong Z."/>
            <person name="Zhang K."/>
            <person name="Zhang X."/>
            <person name="Luo M.C."/>
            <person name="Dvorak J."/>
            <person name="Tong Y."/>
            <person name="Wang J."/>
            <person name="Yang H."/>
            <person name="Li Z."/>
            <person name="Wang D."/>
            <person name="Zhang A."/>
            <person name="Wang J."/>
        </authorList>
    </citation>
    <scope>NUCLEOTIDE SEQUENCE</scope>
    <source>
        <strain evidence="8">cv. G1812</strain>
    </source>
</reference>